<name>A0A1H8DG01_9FIRM</name>
<dbReference type="RefSeq" id="WP_092755796.1">
    <property type="nucleotide sequence ID" value="NZ_FOCG01000003.1"/>
</dbReference>
<keyword evidence="4 7" id="KW-0812">Transmembrane</keyword>
<feature type="transmembrane region" description="Helical" evidence="7">
    <location>
        <begin position="207"/>
        <end position="227"/>
    </location>
</feature>
<evidence type="ECO:0000256" key="2">
    <source>
        <dbReference type="ARBA" id="ARBA00022448"/>
    </source>
</evidence>
<keyword evidence="6 7" id="KW-0472">Membrane</keyword>
<dbReference type="SUPFAM" id="SSF161098">
    <property type="entry name" value="MetI-like"/>
    <property type="match status" value="1"/>
</dbReference>
<dbReference type="AlphaFoldDB" id="A0A1H8DG01"/>
<evidence type="ECO:0000256" key="1">
    <source>
        <dbReference type="ARBA" id="ARBA00004651"/>
    </source>
</evidence>
<accession>A0A1H8DG01</accession>
<dbReference type="GO" id="GO:0055085">
    <property type="term" value="P:transmembrane transport"/>
    <property type="evidence" value="ECO:0007669"/>
    <property type="project" value="InterPro"/>
</dbReference>
<dbReference type="STRING" id="474960.SAMN05216180_2559"/>
<keyword evidence="3" id="KW-1003">Cell membrane</keyword>
<feature type="transmembrane region" description="Helical" evidence="7">
    <location>
        <begin position="12"/>
        <end position="33"/>
    </location>
</feature>
<evidence type="ECO:0000256" key="4">
    <source>
        <dbReference type="ARBA" id="ARBA00022692"/>
    </source>
</evidence>
<dbReference type="PANTHER" id="PTHR30193:SF37">
    <property type="entry name" value="INNER MEMBRANE ABC TRANSPORTER PERMEASE PROTEIN YCJO"/>
    <property type="match status" value="1"/>
</dbReference>
<feature type="transmembrane region" description="Helical" evidence="7">
    <location>
        <begin position="103"/>
        <end position="124"/>
    </location>
</feature>
<feature type="transmembrane region" description="Helical" evidence="7">
    <location>
        <begin position="70"/>
        <end position="91"/>
    </location>
</feature>
<evidence type="ECO:0000256" key="5">
    <source>
        <dbReference type="ARBA" id="ARBA00022989"/>
    </source>
</evidence>
<keyword evidence="2 7" id="KW-0813">Transport</keyword>
<evidence type="ECO:0000256" key="7">
    <source>
        <dbReference type="RuleBase" id="RU363032"/>
    </source>
</evidence>
<evidence type="ECO:0000256" key="6">
    <source>
        <dbReference type="ARBA" id="ARBA00023136"/>
    </source>
</evidence>
<evidence type="ECO:0000313" key="9">
    <source>
        <dbReference type="EMBL" id="SEN05468.1"/>
    </source>
</evidence>
<dbReference type="Proteomes" id="UP000199158">
    <property type="component" value="Unassembled WGS sequence"/>
</dbReference>
<evidence type="ECO:0000256" key="3">
    <source>
        <dbReference type="ARBA" id="ARBA00022475"/>
    </source>
</evidence>
<dbReference type="PROSITE" id="PS50928">
    <property type="entry name" value="ABC_TM1"/>
    <property type="match status" value="1"/>
</dbReference>
<proteinExistence type="inferred from homology"/>
<feature type="domain" description="ABC transmembrane type-1" evidence="8">
    <location>
        <begin position="66"/>
        <end position="279"/>
    </location>
</feature>
<dbReference type="GO" id="GO:0005886">
    <property type="term" value="C:plasma membrane"/>
    <property type="evidence" value="ECO:0007669"/>
    <property type="project" value="UniProtKB-SubCell"/>
</dbReference>
<reference evidence="9 10" key="1">
    <citation type="submission" date="2016-10" db="EMBL/GenBank/DDBJ databases">
        <authorList>
            <person name="de Groot N.N."/>
        </authorList>
    </citation>
    <scope>NUCLEOTIDE SEQUENCE [LARGE SCALE GENOMIC DNA]</scope>
    <source>
        <strain evidence="9 10">CGMCC 1.5070</strain>
    </source>
</reference>
<feature type="transmembrane region" description="Helical" evidence="7">
    <location>
        <begin position="263"/>
        <end position="284"/>
    </location>
</feature>
<comment type="similarity">
    <text evidence="7">Belongs to the binding-protein-dependent transport system permease family.</text>
</comment>
<dbReference type="Gene3D" id="1.10.3720.10">
    <property type="entry name" value="MetI-like"/>
    <property type="match status" value="1"/>
</dbReference>
<dbReference type="Pfam" id="PF00528">
    <property type="entry name" value="BPD_transp_1"/>
    <property type="match status" value="1"/>
</dbReference>
<keyword evidence="10" id="KW-1185">Reference proteome</keyword>
<sequence>MQLKKVYKGWYVLPAFLVFFVLFLLPSIIGLFFSFTNWNVMSDGIKFIGFENYKKIFMDKSMWQVFGNNVFYAVMTSLFKGAFGLLLALALNRAIKTRNLLRTIFFLPMVISNLIVGLVFQQILHPEHGVLNLFLNAAGLGALAQNWLIAPEIVMWSCVAIEVWKAAGFNMIIFLAGLQGVPQDMYEACDIDGAGAWQKFKRVTFPLIMPSVVINMLLNVISGLKVFDVIFTLTNGGPGRASEVINITIFKQFSMGDYGYGTALNTILFVVLSIISIAVIRIYTKDEEDV</sequence>
<comment type="subcellular location">
    <subcellularLocation>
        <location evidence="1 7">Cell membrane</location>
        <topology evidence="1 7">Multi-pass membrane protein</topology>
    </subcellularLocation>
</comment>
<evidence type="ECO:0000313" key="10">
    <source>
        <dbReference type="Proteomes" id="UP000199158"/>
    </source>
</evidence>
<dbReference type="InterPro" id="IPR035906">
    <property type="entry name" value="MetI-like_sf"/>
</dbReference>
<organism evidence="9 10">
    <name type="scientific">Hydrogenoanaerobacterium saccharovorans</name>
    <dbReference type="NCBI Taxonomy" id="474960"/>
    <lineage>
        <taxon>Bacteria</taxon>
        <taxon>Bacillati</taxon>
        <taxon>Bacillota</taxon>
        <taxon>Clostridia</taxon>
        <taxon>Eubacteriales</taxon>
        <taxon>Oscillospiraceae</taxon>
        <taxon>Hydrogenoanaerobacterium</taxon>
    </lineage>
</organism>
<evidence type="ECO:0000259" key="8">
    <source>
        <dbReference type="PROSITE" id="PS50928"/>
    </source>
</evidence>
<gene>
    <name evidence="9" type="ORF">SAMN05216180_2559</name>
</gene>
<dbReference type="OrthoDB" id="367897at2"/>
<dbReference type="InterPro" id="IPR051393">
    <property type="entry name" value="ABC_transporter_permease"/>
</dbReference>
<dbReference type="PANTHER" id="PTHR30193">
    <property type="entry name" value="ABC TRANSPORTER PERMEASE PROTEIN"/>
    <property type="match status" value="1"/>
</dbReference>
<keyword evidence="5 7" id="KW-1133">Transmembrane helix</keyword>
<dbReference type="InterPro" id="IPR000515">
    <property type="entry name" value="MetI-like"/>
</dbReference>
<protein>
    <submittedName>
        <fullName evidence="9">Carbohydrate ABC transporter membrane protein 1, CUT1 family</fullName>
    </submittedName>
</protein>
<dbReference type="CDD" id="cd06261">
    <property type="entry name" value="TM_PBP2"/>
    <property type="match status" value="1"/>
</dbReference>
<dbReference type="EMBL" id="FOCG01000003">
    <property type="protein sequence ID" value="SEN05468.1"/>
    <property type="molecule type" value="Genomic_DNA"/>
</dbReference>